<name>A0ABY5V8I1_9BACT</name>
<gene>
    <name evidence="2" type="ORF">NQ519_00050</name>
</gene>
<organism evidence="2 3">
    <name type="scientific">Alistipes senegalensis JC50</name>
    <dbReference type="NCBI Taxonomy" id="1033732"/>
    <lineage>
        <taxon>Bacteria</taxon>
        <taxon>Pseudomonadati</taxon>
        <taxon>Bacteroidota</taxon>
        <taxon>Bacteroidia</taxon>
        <taxon>Bacteroidales</taxon>
        <taxon>Rikenellaceae</taxon>
        <taxon>Alistipes</taxon>
    </lineage>
</organism>
<dbReference type="RefSeq" id="WP_019150114.1">
    <property type="nucleotide sequence ID" value="NZ_CP102252.1"/>
</dbReference>
<accession>A0ABY5V8I1</accession>
<keyword evidence="1" id="KW-0472">Membrane</keyword>
<evidence type="ECO:0000313" key="2">
    <source>
        <dbReference type="EMBL" id="UWN65259.1"/>
    </source>
</evidence>
<protein>
    <recommendedName>
        <fullName evidence="4">Cardiolipin synthase N-terminal domain-containing protein</fullName>
    </recommendedName>
</protein>
<evidence type="ECO:0008006" key="4">
    <source>
        <dbReference type="Google" id="ProtNLM"/>
    </source>
</evidence>
<dbReference type="EMBL" id="CP102252">
    <property type="protein sequence ID" value="UWN65259.1"/>
    <property type="molecule type" value="Genomic_DNA"/>
</dbReference>
<evidence type="ECO:0000313" key="3">
    <source>
        <dbReference type="Proteomes" id="UP001058267"/>
    </source>
</evidence>
<reference evidence="2" key="1">
    <citation type="journal article" date="2022" name="Cell">
        <title>Design, construction, and in vivo augmentation of a complex gut microbiome.</title>
        <authorList>
            <person name="Cheng A.G."/>
            <person name="Ho P.Y."/>
            <person name="Aranda-Diaz A."/>
            <person name="Jain S."/>
            <person name="Yu F.B."/>
            <person name="Meng X."/>
            <person name="Wang M."/>
            <person name="Iakiviak M."/>
            <person name="Nagashima K."/>
            <person name="Zhao A."/>
            <person name="Murugkar P."/>
            <person name="Patil A."/>
            <person name="Atabakhsh K."/>
            <person name="Weakley A."/>
            <person name="Yan J."/>
            <person name="Brumbaugh A.R."/>
            <person name="Higginbottom S."/>
            <person name="Dimas A."/>
            <person name="Shiver A.L."/>
            <person name="Deutschbauer A."/>
            <person name="Neff N."/>
            <person name="Sonnenburg J.L."/>
            <person name="Huang K.C."/>
            <person name="Fischbach M.A."/>
        </authorList>
    </citation>
    <scope>NUCLEOTIDE SEQUENCE</scope>
    <source>
        <strain evidence="2">JC50</strain>
    </source>
</reference>
<sequence length="111" mass="12823">MNMHEIENLMGLILIGIVVAWLVFIFIFVAESAANKGRSTTGWCVLSLFLSPVVVLILLHVIGETREFYRERLRQEELMRIELHRQIAAADDPDEEIEDLIRASVSRQRFL</sequence>
<keyword evidence="1" id="KW-0812">Transmembrane</keyword>
<dbReference type="Proteomes" id="UP001058267">
    <property type="component" value="Chromosome"/>
</dbReference>
<feature type="transmembrane region" description="Helical" evidence="1">
    <location>
        <begin position="40"/>
        <end position="62"/>
    </location>
</feature>
<feature type="transmembrane region" description="Helical" evidence="1">
    <location>
        <begin position="12"/>
        <end position="34"/>
    </location>
</feature>
<proteinExistence type="predicted"/>
<keyword evidence="3" id="KW-1185">Reference proteome</keyword>
<keyword evidence="1" id="KW-1133">Transmembrane helix</keyword>
<evidence type="ECO:0000256" key="1">
    <source>
        <dbReference type="SAM" id="Phobius"/>
    </source>
</evidence>